<organism evidence="1">
    <name type="scientific">marine sediment metagenome</name>
    <dbReference type="NCBI Taxonomy" id="412755"/>
    <lineage>
        <taxon>unclassified sequences</taxon>
        <taxon>metagenomes</taxon>
        <taxon>ecological metagenomes</taxon>
    </lineage>
</organism>
<sequence>RFHSKENYSEINKGILGFSLSKKFLKQLNFTSSIQAFEGVEKFIKEIKSYNNLLKLPIQEQQRLIRKLGTHLQILNGKMSRASFNEITKDFLFKKLNEISMSQTKLMKTICDGFKETKDEIQQLPQKFDKSRIKISPKDAAKVELSKEVILKTKKSKEDVIVRTLRIMFTQGKSIRYIPPEIKDEITANPGDPKKYVVYYTGRNKFNCSDKAIDIIRENPKDFNIQIFLDFDGKFLVEGKREHLFPQERKGLRCFLKNVGIS</sequence>
<feature type="non-terminal residue" evidence="1">
    <location>
        <position position="262"/>
    </location>
</feature>
<proteinExistence type="predicted"/>
<protein>
    <submittedName>
        <fullName evidence="1">Uncharacterized protein</fullName>
    </submittedName>
</protein>
<dbReference type="EMBL" id="BARU01031672">
    <property type="protein sequence ID" value="GAH62830.1"/>
    <property type="molecule type" value="Genomic_DNA"/>
</dbReference>
<accession>X1I0I1</accession>
<feature type="non-terminal residue" evidence="1">
    <location>
        <position position="1"/>
    </location>
</feature>
<evidence type="ECO:0000313" key="1">
    <source>
        <dbReference type="EMBL" id="GAH62830.1"/>
    </source>
</evidence>
<reference evidence="1" key="1">
    <citation type="journal article" date="2014" name="Front. Microbiol.">
        <title>High frequency of phylogenetically diverse reductive dehalogenase-homologous genes in deep subseafloor sedimentary metagenomes.</title>
        <authorList>
            <person name="Kawai M."/>
            <person name="Futagami T."/>
            <person name="Toyoda A."/>
            <person name="Takaki Y."/>
            <person name="Nishi S."/>
            <person name="Hori S."/>
            <person name="Arai W."/>
            <person name="Tsubouchi T."/>
            <person name="Morono Y."/>
            <person name="Uchiyama I."/>
            <person name="Ito T."/>
            <person name="Fujiyama A."/>
            <person name="Inagaki F."/>
            <person name="Takami H."/>
        </authorList>
    </citation>
    <scope>NUCLEOTIDE SEQUENCE</scope>
    <source>
        <strain evidence="1">Expedition CK06-06</strain>
    </source>
</reference>
<gene>
    <name evidence="1" type="ORF">S03H2_50060</name>
</gene>
<name>X1I0I1_9ZZZZ</name>
<dbReference type="AlphaFoldDB" id="X1I0I1"/>
<comment type="caution">
    <text evidence="1">The sequence shown here is derived from an EMBL/GenBank/DDBJ whole genome shotgun (WGS) entry which is preliminary data.</text>
</comment>